<keyword evidence="4" id="KW-1185">Reference proteome</keyword>
<name>A0AAQ3L5I7_9BACT</name>
<keyword evidence="1" id="KW-0328">Glycosyltransferase</keyword>
<dbReference type="PANTHER" id="PTHR34136">
    <property type="match status" value="1"/>
</dbReference>
<dbReference type="Proteomes" id="UP001304300">
    <property type="component" value="Chromosome"/>
</dbReference>
<dbReference type="GO" id="GO:0016758">
    <property type="term" value="F:hexosyltransferase activity"/>
    <property type="evidence" value="ECO:0007669"/>
    <property type="project" value="TreeGrafter"/>
</dbReference>
<dbReference type="EMBL" id="CP136920">
    <property type="protein sequence ID" value="WOO39575.1"/>
    <property type="molecule type" value="Genomic_DNA"/>
</dbReference>
<keyword evidence="2" id="KW-0808">Transferase</keyword>
<proteinExistence type="predicted"/>
<dbReference type="AlphaFoldDB" id="A0AAQ3L5I7"/>
<organism evidence="3 4">
    <name type="scientific">Rubellicoccus peritrichatus</name>
    <dbReference type="NCBI Taxonomy" id="3080537"/>
    <lineage>
        <taxon>Bacteria</taxon>
        <taxon>Pseudomonadati</taxon>
        <taxon>Verrucomicrobiota</taxon>
        <taxon>Opitutia</taxon>
        <taxon>Puniceicoccales</taxon>
        <taxon>Cerasicoccaceae</taxon>
        <taxon>Rubellicoccus</taxon>
    </lineage>
</organism>
<dbReference type="InterPro" id="IPR004629">
    <property type="entry name" value="WecG_TagA_CpsF"/>
</dbReference>
<gene>
    <name evidence="3" type="ORF">RZN69_13205</name>
</gene>
<dbReference type="PANTHER" id="PTHR34136:SF1">
    <property type="entry name" value="UDP-N-ACETYL-D-MANNOSAMINURONIC ACID TRANSFERASE"/>
    <property type="match status" value="1"/>
</dbReference>
<evidence type="ECO:0000256" key="2">
    <source>
        <dbReference type="ARBA" id="ARBA00022679"/>
    </source>
</evidence>
<dbReference type="NCBIfam" id="TIGR00696">
    <property type="entry name" value="wecG_tagA_cpsF"/>
    <property type="match status" value="1"/>
</dbReference>
<dbReference type="CDD" id="cd06533">
    <property type="entry name" value="Glyco_transf_WecG_TagA"/>
    <property type="match status" value="1"/>
</dbReference>
<evidence type="ECO:0000256" key="1">
    <source>
        <dbReference type="ARBA" id="ARBA00022676"/>
    </source>
</evidence>
<protein>
    <submittedName>
        <fullName evidence="3">WecB/TagA/CpsF family glycosyltransferase</fullName>
    </submittedName>
</protein>
<reference evidence="3 4" key="1">
    <citation type="submission" date="2023-10" db="EMBL/GenBank/DDBJ databases">
        <title>Rubellicoccus peritrichatus gen. nov., sp. nov., isolated from an algae of coral reef tank.</title>
        <authorList>
            <person name="Luo J."/>
        </authorList>
    </citation>
    <scope>NUCLEOTIDE SEQUENCE [LARGE SCALE GENOMIC DNA]</scope>
    <source>
        <strain evidence="3 4">CR14</strain>
    </source>
</reference>
<evidence type="ECO:0000313" key="4">
    <source>
        <dbReference type="Proteomes" id="UP001304300"/>
    </source>
</evidence>
<dbReference type="Pfam" id="PF03808">
    <property type="entry name" value="Glyco_tran_WecG"/>
    <property type="match status" value="1"/>
</dbReference>
<evidence type="ECO:0000313" key="3">
    <source>
        <dbReference type="EMBL" id="WOO39575.1"/>
    </source>
</evidence>
<sequence>MGPLSRYSVLGVEVNCLTLGMATDHLIDAASRREHGYTCVCPVHSIMEALDDADYQKVMNQSMMTTADGMPVVWMGRWLTGEKIQRVYGPDLMEAVFQHTENTELSHYFYGGHEGVADQLIVKVKERFPELSIAGYETPPFHEISEEELSALSQRVKESGAHFLWVGLGVPKQERFMARAESSLPGIIQIGVGAAFDFLSGNKPQAPQWMQRSGLEWLFRLFNEPKRLARRYLVGNVRFLWHITLQLTGIRRYPLS</sequence>
<dbReference type="RefSeq" id="WP_317831518.1">
    <property type="nucleotide sequence ID" value="NZ_CP136920.1"/>
</dbReference>
<accession>A0AAQ3L5I7</accession>
<dbReference type="KEGG" id="puo:RZN69_13205"/>